<evidence type="ECO:0000313" key="3">
    <source>
        <dbReference type="Proteomes" id="UP000437017"/>
    </source>
</evidence>
<comment type="caution">
    <text evidence="2">The sequence shown here is derived from an EMBL/GenBank/DDBJ whole genome shotgun (WGS) entry which is preliminary data.</text>
</comment>
<dbReference type="InterPro" id="IPR022643">
    <property type="entry name" value="De-COase2_C"/>
</dbReference>
<name>A0A6A1Q1A7_BALPH</name>
<dbReference type="OrthoDB" id="5034579at2759"/>
<dbReference type="SUPFAM" id="SSF50621">
    <property type="entry name" value="Alanine racemase C-terminal domain-like"/>
    <property type="match status" value="1"/>
</dbReference>
<reference evidence="2 3" key="1">
    <citation type="journal article" date="2019" name="PLoS ONE">
        <title>Genomic analyses reveal an absence of contemporary introgressive admixture between fin whales and blue whales, despite known hybrids.</title>
        <authorList>
            <person name="Westbury M.V."/>
            <person name="Petersen B."/>
            <person name="Lorenzen E.D."/>
        </authorList>
    </citation>
    <scope>NUCLEOTIDE SEQUENCE [LARGE SCALE GENOMIC DNA]</scope>
    <source>
        <strain evidence="2">FinWhale-01</strain>
    </source>
</reference>
<dbReference type="GO" id="GO:0033387">
    <property type="term" value="P:putrescine biosynthetic process from arginine, via ornithine"/>
    <property type="evidence" value="ECO:0007669"/>
    <property type="project" value="TreeGrafter"/>
</dbReference>
<feature type="domain" description="Orn/DAP/Arg decarboxylase 2 C-terminal" evidence="1">
    <location>
        <begin position="98"/>
        <end position="138"/>
    </location>
</feature>
<dbReference type="PRINTS" id="PR01182">
    <property type="entry name" value="ORNDCRBXLASE"/>
</dbReference>
<organism evidence="2 3">
    <name type="scientific">Balaenoptera physalus</name>
    <name type="common">Fin whale</name>
    <name type="synonym">Balaena physalus</name>
    <dbReference type="NCBI Taxonomy" id="9770"/>
    <lineage>
        <taxon>Eukaryota</taxon>
        <taxon>Metazoa</taxon>
        <taxon>Chordata</taxon>
        <taxon>Craniata</taxon>
        <taxon>Vertebrata</taxon>
        <taxon>Euteleostomi</taxon>
        <taxon>Mammalia</taxon>
        <taxon>Eutheria</taxon>
        <taxon>Laurasiatheria</taxon>
        <taxon>Artiodactyla</taxon>
        <taxon>Whippomorpha</taxon>
        <taxon>Cetacea</taxon>
        <taxon>Mysticeti</taxon>
        <taxon>Balaenopteridae</taxon>
        <taxon>Balaenoptera</taxon>
    </lineage>
</organism>
<evidence type="ECO:0000259" key="1">
    <source>
        <dbReference type="Pfam" id="PF00278"/>
    </source>
</evidence>
<proteinExistence type="predicted"/>
<protein>
    <recommendedName>
        <fullName evidence="1">Orn/DAP/Arg decarboxylase 2 C-terminal domain-containing protein</fullName>
    </recommendedName>
</protein>
<dbReference type="PANTHER" id="PTHR11482">
    <property type="entry name" value="ARGININE/DIAMINOPIMELATE/ORNITHINE DECARBOXYLASE"/>
    <property type="match status" value="1"/>
</dbReference>
<dbReference type="GO" id="GO:0003824">
    <property type="term" value="F:catalytic activity"/>
    <property type="evidence" value="ECO:0007669"/>
    <property type="project" value="InterPro"/>
</dbReference>
<dbReference type="EMBL" id="SGJD01001288">
    <property type="protein sequence ID" value="KAB0400893.1"/>
    <property type="molecule type" value="Genomic_DNA"/>
</dbReference>
<evidence type="ECO:0000313" key="2">
    <source>
        <dbReference type="EMBL" id="KAB0400893.1"/>
    </source>
</evidence>
<dbReference type="InterPro" id="IPR002433">
    <property type="entry name" value="Orn_de-COase"/>
</dbReference>
<dbReference type="PANTHER" id="PTHR11482:SF4">
    <property type="entry name" value="ANTIZYME INHIBITOR 2"/>
    <property type="match status" value="1"/>
</dbReference>
<sequence length="205" mass="22242">MAGYLSEADFVMVEEGFSTRDLLEQLTLGASQSTTISSVVNSALDLYFPEGCGVDILAKLGRYYVTSAFTLAASIIAKKEVLLEQPGREGRCQKPSMEQPLYSSSLWGPVVDGCDCIAEGLWLPQLHVGDWLVFENMGAYTVGMGSLLGGAQTCRITYAMSRVACRFNYPSHPRVPADADFRRHDVTSVSESLPGFEARLLAPSA</sequence>
<dbReference type="Gene3D" id="2.40.37.10">
    <property type="entry name" value="Lyase, Ornithine Decarboxylase, Chain A, domain 1"/>
    <property type="match status" value="2"/>
</dbReference>
<dbReference type="Proteomes" id="UP000437017">
    <property type="component" value="Unassembled WGS sequence"/>
</dbReference>
<dbReference type="AlphaFoldDB" id="A0A6A1Q1A7"/>
<dbReference type="GO" id="GO:0042978">
    <property type="term" value="F:ornithine decarboxylase activator activity"/>
    <property type="evidence" value="ECO:0007669"/>
    <property type="project" value="TreeGrafter"/>
</dbReference>
<dbReference type="GO" id="GO:0042177">
    <property type="term" value="P:negative regulation of protein catabolic process"/>
    <property type="evidence" value="ECO:0007669"/>
    <property type="project" value="TreeGrafter"/>
</dbReference>
<gene>
    <name evidence="2" type="ORF">E2I00_005968</name>
</gene>
<keyword evidence="3" id="KW-1185">Reference proteome</keyword>
<dbReference type="Pfam" id="PF00278">
    <property type="entry name" value="Orn_DAP_Arg_deC"/>
    <property type="match status" value="1"/>
</dbReference>
<dbReference type="InterPro" id="IPR009006">
    <property type="entry name" value="Ala_racemase/Decarboxylase_C"/>
</dbReference>
<accession>A0A6A1Q1A7</accession>
<dbReference type="GO" id="GO:1902269">
    <property type="term" value="P:positive regulation of polyamine transmembrane transport"/>
    <property type="evidence" value="ECO:0007669"/>
    <property type="project" value="TreeGrafter"/>
</dbReference>
<dbReference type="GO" id="GO:0005737">
    <property type="term" value="C:cytoplasm"/>
    <property type="evidence" value="ECO:0007669"/>
    <property type="project" value="TreeGrafter"/>
</dbReference>